<name>A0AC34GUR3_9BILA</name>
<sequence length="245" mass="27803">MHRDIAARNCLYGNDKVKISDFGLAKTGVVFQVTQMTKAPIRWLAPETLKDTVYTPKTDVFSYGVLCWEIFTDAKTEPYAGMTAAEFVPKVKEGYRLDFPDFAPPKFVHLIKSKVWADNPNDRWTMAEIAHGLENITHLPRPNYISGSDAMHPGHQPQSSNSPKQHHQPAGHSDDNQQHGAQHHQDSKKQRQKVRKNKEHSSESLSNNDSAQVVHRQQSRRQKGKPKLVRKSSKKFKQMSKKGGT</sequence>
<accession>A0AC34GUR3</accession>
<organism evidence="1 2">
    <name type="scientific">Panagrolaimus sp. ES5</name>
    <dbReference type="NCBI Taxonomy" id="591445"/>
    <lineage>
        <taxon>Eukaryota</taxon>
        <taxon>Metazoa</taxon>
        <taxon>Ecdysozoa</taxon>
        <taxon>Nematoda</taxon>
        <taxon>Chromadorea</taxon>
        <taxon>Rhabditida</taxon>
        <taxon>Tylenchina</taxon>
        <taxon>Panagrolaimomorpha</taxon>
        <taxon>Panagrolaimoidea</taxon>
        <taxon>Panagrolaimidae</taxon>
        <taxon>Panagrolaimus</taxon>
    </lineage>
</organism>
<protein>
    <submittedName>
        <fullName evidence="2">Protein kinase domain-containing protein</fullName>
    </submittedName>
</protein>
<evidence type="ECO:0000313" key="2">
    <source>
        <dbReference type="WBParaSite" id="ES5_v2.g8676.t1"/>
    </source>
</evidence>
<reference evidence="2" key="1">
    <citation type="submission" date="2022-11" db="UniProtKB">
        <authorList>
            <consortium name="WormBaseParasite"/>
        </authorList>
    </citation>
    <scope>IDENTIFICATION</scope>
</reference>
<dbReference type="Proteomes" id="UP000887579">
    <property type="component" value="Unplaced"/>
</dbReference>
<proteinExistence type="predicted"/>
<dbReference type="WBParaSite" id="ES5_v2.g8676.t1">
    <property type="protein sequence ID" value="ES5_v2.g8676.t1"/>
    <property type="gene ID" value="ES5_v2.g8676"/>
</dbReference>
<evidence type="ECO:0000313" key="1">
    <source>
        <dbReference type="Proteomes" id="UP000887579"/>
    </source>
</evidence>